<proteinExistence type="predicted"/>
<dbReference type="PANTHER" id="PTHR30547">
    <property type="entry name" value="UNCHARACTERIZED PROTEIN YHCG-RELATED"/>
    <property type="match status" value="1"/>
</dbReference>
<reference evidence="2" key="1">
    <citation type="submission" date="2024-05" db="EMBL/GenBank/DDBJ databases">
        <title>Whole-Genome Sequence of CFS9, a Potential Fish Probiotic Isolated from the Body Surface of Silurus asotus.</title>
        <authorList>
            <person name="Kojima M."/>
            <person name="Tobioka K."/>
            <person name="Yokota K."/>
            <person name="Nakatani H."/>
            <person name="Hori K."/>
            <person name="Tamaru Y."/>
            <person name="Okazaki F."/>
        </authorList>
    </citation>
    <scope>NUCLEOTIDE SEQUENCE</scope>
    <source>
        <strain evidence="2">CFS9</strain>
    </source>
</reference>
<feature type="domain" description="YhcG N-terminal" evidence="1">
    <location>
        <begin position="17"/>
        <end position="124"/>
    </location>
</feature>
<protein>
    <recommendedName>
        <fullName evidence="1">YhcG N-terminal domain-containing protein</fullName>
    </recommendedName>
</protein>
<dbReference type="EMBL" id="AP031573">
    <property type="protein sequence ID" value="BFM42106.1"/>
    <property type="molecule type" value="Genomic_DNA"/>
</dbReference>
<dbReference type="PANTHER" id="PTHR30547:SF5">
    <property type="entry name" value="NUCLEASE YHCG-RELATED"/>
    <property type="match status" value="1"/>
</dbReference>
<organism evidence="2">
    <name type="scientific">Flavobacterium sp. CFS9</name>
    <dbReference type="NCBI Taxonomy" id="3143118"/>
    <lineage>
        <taxon>Bacteria</taxon>
        <taxon>Pseudomonadati</taxon>
        <taxon>Bacteroidota</taxon>
        <taxon>Flavobacteriia</taxon>
        <taxon>Flavobacteriales</taxon>
        <taxon>Flavobacteriaceae</taxon>
        <taxon>Flavobacterium</taxon>
    </lineage>
</organism>
<dbReference type="AlphaFoldDB" id="A0AAT9GXY4"/>
<dbReference type="Pfam" id="PF17761">
    <property type="entry name" value="DUF1016_N"/>
    <property type="match status" value="1"/>
</dbReference>
<dbReference type="RefSeq" id="WP_369617322.1">
    <property type="nucleotide sequence ID" value="NZ_AP031573.1"/>
</dbReference>
<dbReference type="InterPro" id="IPR041527">
    <property type="entry name" value="YhcG_N"/>
</dbReference>
<sequence length="143" mass="16704">MSDKPDTNDKPELLDSIIGLIDQTRHSVAKTVNQELTLLYWKIGKTINEEILKNDRADYGKKIIPSLNEALTKRYGIGFNKRNLQSFIKLNSEIQDFEILHTLCAKLTWSHIRSLIYIEDDIKRYSKKDLKNLSYQLPKTNYC</sequence>
<evidence type="ECO:0000313" key="2">
    <source>
        <dbReference type="EMBL" id="BFM42106.1"/>
    </source>
</evidence>
<evidence type="ECO:0000259" key="1">
    <source>
        <dbReference type="Pfam" id="PF17761"/>
    </source>
</evidence>
<accession>A0AAT9GXY4</accession>
<gene>
    <name evidence="2" type="ORF">CFS9_07470</name>
</gene>
<name>A0AAT9GXY4_9FLAO</name>
<dbReference type="InterPro" id="IPR053148">
    <property type="entry name" value="PD-DEXK-like_domain"/>
</dbReference>